<dbReference type="EC" id="2.3.1.286" evidence="2"/>
<comment type="catalytic activity">
    <reaction evidence="14">
        <text>N(6)-glutaryl-L-lysyl-[protein] + NAD(+) + H2O = 2''-O-glutaryl-ADP-D-ribose + nicotinamide + L-lysyl-[protein]</text>
        <dbReference type="Rhea" id="RHEA:47664"/>
        <dbReference type="Rhea" id="RHEA-COMP:9752"/>
        <dbReference type="Rhea" id="RHEA-COMP:11875"/>
        <dbReference type="ChEBI" id="CHEBI:15377"/>
        <dbReference type="ChEBI" id="CHEBI:17154"/>
        <dbReference type="ChEBI" id="CHEBI:29969"/>
        <dbReference type="ChEBI" id="CHEBI:57540"/>
        <dbReference type="ChEBI" id="CHEBI:87828"/>
        <dbReference type="ChEBI" id="CHEBI:87829"/>
    </reaction>
    <physiologicalReaction direction="left-to-right" evidence="14">
        <dbReference type="Rhea" id="RHEA:47665"/>
    </physiologicalReaction>
</comment>
<feature type="binding site" evidence="15">
    <location>
        <position position="243"/>
    </location>
    <ligand>
        <name>Zn(2+)</name>
        <dbReference type="ChEBI" id="CHEBI:29105"/>
    </ligand>
</feature>
<feature type="compositionally biased region" description="Basic and acidic residues" evidence="16">
    <location>
        <begin position="1072"/>
        <end position="1090"/>
    </location>
</feature>
<evidence type="ECO:0000256" key="6">
    <source>
        <dbReference type="ARBA" id="ARBA00022833"/>
    </source>
</evidence>
<comment type="catalytic activity">
    <reaction evidence="11">
        <text>N(6)-decanoyl-L-lysyl-[protein] + NAD(+) + H2O = 2''-O-decanoyl-ADP-D-ribose + nicotinamide + L-lysyl-[protein]</text>
        <dbReference type="Rhea" id="RHEA:70631"/>
        <dbReference type="Rhea" id="RHEA-COMP:9752"/>
        <dbReference type="Rhea" id="RHEA-COMP:17932"/>
        <dbReference type="ChEBI" id="CHEBI:15377"/>
        <dbReference type="ChEBI" id="CHEBI:17154"/>
        <dbReference type="ChEBI" id="CHEBI:29969"/>
        <dbReference type="ChEBI" id="CHEBI:57540"/>
        <dbReference type="ChEBI" id="CHEBI:143222"/>
        <dbReference type="ChEBI" id="CHEBI:189688"/>
    </reaction>
    <physiologicalReaction direction="left-to-right" evidence="11">
        <dbReference type="Rhea" id="RHEA:70632"/>
    </physiologicalReaction>
</comment>
<dbReference type="GO" id="GO:0070403">
    <property type="term" value="F:NAD+ binding"/>
    <property type="evidence" value="ECO:0007669"/>
    <property type="project" value="InterPro"/>
</dbReference>
<dbReference type="InterPro" id="IPR050134">
    <property type="entry name" value="NAD-dep_sirtuin_deacylases"/>
</dbReference>
<dbReference type="InterPro" id="IPR003000">
    <property type="entry name" value="Sirtuin"/>
</dbReference>
<dbReference type="SUPFAM" id="SSF52467">
    <property type="entry name" value="DHS-like NAD/FAD-binding domain"/>
    <property type="match status" value="1"/>
</dbReference>
<dbReference type="Proteomes" id="UP000507470">
    <property type="component" value="Unassembled WGS sequence"/>
</dbReference>
<evidence type="ECO:0000256" key="11">
    <source>
        <dbReference type="ARBA" id="ARBA00050237"/>
    </source>
</evidence>
<evidence type="ECO:0000313" key="19">
    <source>
        <dbReference type="Proteomes" id="UP000507470"/>
    </source>
</evidence>
<evidence type="ECO:0000256" key="8">
    <source>
        <dbReference type="ARBA" id="ARBA00038170"/>
    </source>
</evidence>
<comment type="cofactor">
    <cofactor evidence="1">
        <name>Zn(2+)</name>
        <dbReference type="ChEBI" id="CHEBI:29105"/>
    </cofactor>
</comment>
<feature type="region of interest" description="Disordered" evidence="16">
    <location>
        <begin position="600"/>
        <end position="633"/>
    </location>
</feature>
<feature type="region of interest" description="Disordered" evidence="16">
    <location>
        <begin position="557"/>
        <end position="588"/>
    </location>
</feature>
<gene>
    <name evidence="18" type="ORF">MCOR_11113</name>
</gene>
<evidence type="ECO:0000256" key="2">
    <source>
        <dbReference type="ARBA" id="ARBA00012928"/>
    </source>
</evidence>
<dbReference type="GO" id="GO:0140861">
    <property type="term" value="P:DNA repair-dependent chromatin remodeling"/>
    <property type="evidence" value="ECO:0007669"/>
    <property type="project" value="UniProtKB-ARBA"/>
</dbReference>
<evidence type="ECO:0000256" key="9">
    <source>
        <dbReference type="ARBA" id="ARBA00041832"/>
    </source>
</evidence>
<dbReference type="FunFam" id="3.40.50.1220:FF:000038">
    <property type="entry name" value="NAD-dependent protein deacetylase sirtuin-6 isoform X2"/>
    <property type="match status" value="1"/>
</dbReference>
<dbReference type="PANTHER" id="PTHR11085">
    <property type="entry name" value="NAD-DEPENDENT PROTEIN DEACYLASE SIRTUIN-5, MITOCHONDRIAL-RELATED"/>
    <property type="match status" value="1"/>
</dbReference>
<keyword evidence="3" id="KW-0597">Phosphoprotein</keyword>
<feature type="compositionally biased region" description="Basic and acidic residues" evidence="16">
    <location>
        <begin position="562"/>
        <end position="576"/>
    </location>
</feature>
<keyword evidence="5 15" id="KW-0479">Metal-binding</keyword>
<name>A0A6J8ATX2_MYTCO</name>
<feature type="region of interest" description="Disordered" evidence="16">
    <location>
        <begin position="1071"/>
        <end position="1112"/>
    </location>
</feature>
<dbReference type="InterPro" id="IPR026590">
    <property type="entry name" value="Ssirtuin_cat_dom"/>
</dbReference>
<feature type="domain" description="Deacetylase sirtuin-type" evidence="17">
    <location>
        <begin position="100"/>
        <end position="347"/>
    </location>
</feature>
<evidence type="ECO:0000259" key="17">
    <source>
        <dbReference type="PROSITE" id="PS50305"/>
    </source>
</evidence>
<dbReference type="EMBL" id="CACVKT020001887">
    <property type="protein sequence ID" value="CAC5373292.1"/>
    <property type="molecule type" value="Genomic_DNA"/>
</dbReference>
<evidence type="ECO:0000256" key="1">
    <source>
        <dbReference type="ARBA" id="ARBA00001947"/>
    </source>
</evidence>
<dbReference type="GO" id="GO:0035861">
    <property type="term" value="C:site of double-strand break"/>
    <property type="evidence" value="ECO:0007669"/>
    <property type="project" value="UniProtKB-ARBA"/>
</dbReference>
<evidence type="ECO:0000256" key="13">
    <source>
        <dbReference type="ARBA" id="ARBA00051399"/>
    </source>
</evidence>
<dbReference type="PANTHER" id="PTHR11085:SF1">
    <property type="entry name" value="NAD-DEPENDENT PROTEIN DEACETYLASE SIRTUIN-7"/>
    <property type="match status" value="1"/>
</dbReference>
<evidence type="ECO:0000256" key="15">
    <source>
        <dbReference type="PROSITE-ProRule" id="PRU00236"/>
    </source>
</evidence>
<reference evidence="18 19" key="1">
    <citation type="submission" date="2020-06" db="EMBL/GenBank/DDBJ databases">
        <authorList>
            <person name="Li R."/>
            <person name="Bekaert M."/>
        </authorList>
    </citation>
    <scope>NUCLEOTIDE SEQUENCE [LARGE SCALE GENOMIC DNA]</scope>
    <source>
        <strain evidence="19">wild</strain>
    </source>
</reference>
<dbReference type="InterPro" id="IPR029035">
    <property type="entry name" value="DHS-like_NAD/FAD-binding_dom"/>
</dbReference>
<comment type="catalytic activity">
    <reaction evidence="13">
        <text>N(6)-propanoyl-L-lysyl-[protein] + NAD(+) + H2O = 3''-O-propanoyl-ADP-D-ribose + nicotinamide + L-lysyl-[protein]</text>
        <dbReference type="Rhea" id="RHEA:23500"/>
        <dbReference type="Rhea" id="RHEA-COMP:9752"/>
        <dbReference type="Rhea" id="RHEA-COMP:13758"/>
        <dbReference type="ChEBI" id="CHEBI:15377"/>
        <dbReference type="ChEBI" id="CHEBI:17154"/>
        <dbReference type="ChEBI" id="CHEBI:29969"/>
        <dbReference type="ChEBI" id="CHEBI:57540"/>
        <dbReference type="ChEBI" id="CHEBI:138019"/>
        <dbReference type="ChEBI" id="CHEBI:145015"/>
    </reaction>
    <physiologicalReaction direction="left-to-right" evidence="13">
        <dbReference type="Rhea" id="RHEA:23501"/>
    </physiologicalReaction>
</comment>
<keyword evidence="4 18" id="KW-0808">Transferase</keyword>
<dbReference type="FunFam" id="2.20.28.200:FF:000002">
    <property type="entry name" value="NAD-dependent deacetylase sirtuin-7"/>
    <property type="match status" value="1"/>
</dbReference>
<sequence length="1112" mass="125813">MSSDEESDEIEDQEKLEEKVDFTSSRQAKKEARLNQIIFENEHKAKIRKVSKILKKKEHDITNEEKDILRQSPEITNRLVKLKERRGTLKQRALEIEDPVEELELKCEELAEAIRHSNKVVVYTGAGISTAASIPDYRGPNGVWTLLQKGQQPKAQDLCDAKPTLTHMSIKKLEDAGHVTHVVSQNCDGLHMRSGLNRRKLSEIHGNMYIEICYSCRPHQEYIRLFDVTEKTGVRRHQTDRNCHTCKQPLKDTIVHFGEKGGMKCPYRWKEAAKAADRCDIILCLGSSLKILKKYSCLWCMDRKMKNRPQLYIVNLQWTPRDDAATMKINGRCDDVMRRVMRHLGYSIPEYFEEEDPLFSLATSLHEEENDTTSKKILLKPDIEEITRHRNSQDAIHRNSTESERNKTLARLSNTDLTGLKTLPSSSIAGSSTNYSMGINTQEKINTDLTVVKTEKINDQNHVIHNPLDHPLIQNNHALKSALEKNHTENFYRYNEIWAKSSLIPYNPYSLPPFLPGVPNGRQQIKFGEVTFQKYVDQGDNQRKEVKVEPNLDLSTFGGKKPKLENKSTKNNEVNKKCTNSHGKMTLPDDMQKLESRSKMAMVPSKEKFAVSPRKSKTNSIRNSGKCSPDRIGDTKIGHSGPISYSTSVTQSSRGRRARKSFCPNCHGVSGDCPCTVLESVKKRKPPSCGKCEKHPCTCLKTTTLSICLICRNSLNKCECKTNILEHPSKCSACGLSKTECKCQYKTNILEHPSKCSACGFSKTTCKCQSSFSKLILCQFCRHTPDKCKCALNGQTFLLLCPVCHQHKHLCKCVLNHTSSFTQGANVPNFTNMSNVPMAPLMPFFDYAKFAFPMNNISSLYMPQVFQNDLMNGLLPSNYLNALLPSSSVNPMLPGNRLTGLQQDKVLNGAYSARNVNSLVPVNHVTNALKVEPILQDHSYLNKEQMQSLSPNCDKNYQRSQIGKQTVESVATKTGLKTVERIPTRTGLTTESIHTRTGLITESISTRTGLKRCYSYVDDIQKAEEDIVSETSPRKFDVNHSKIQKKDPVAIKSTESSNPIVIDIEEETEQCESEKICQGDNEKEDQEKPKLTRSMSVPGWFGKGLNLRKKRR</sequence>
<protein>
    <recommendedName>
        <fullName evidence="2">protein acetyllysine N-acetyltransferase</fullName>
        <ecNumber evidence="2">2.3.1.286</ecNumber>
    </recommendedName>
    <alternativeName>
        <fullName evidence="10">Regulatory protein SIR2 homolog 7</fullName>
    </alternativeName>
    <alternativeName>
        <fullName evidence="9">SIR2-like protein 7</fullName>
    </alternativeName>
</protein>
<feature type="active site" description="Proton acceptor" evidence="15">
    <location>
        <position position="205"/>
    </location>
</feature>
<evidence type="ECO:0000256" key="5">
    <source>
        <dbReference type="ARBA" id="ARBA00022723"/>
    </source>
</evidence>
<dbReference type="Gene3D" id="2.20.28.200">
    <property type="match status" value="1"/>
</dbReference>
<dbReference type="GO" id="GO:0097372">
    <property type="term" value="F:histone H3K18 deacetylase activity, NAD-dependent"/>
    <property type="evidence" value="ECO:0007669"/>
    <property type="project" value="TreeGrafter"/>
</dbReference>
<dbReference type="GO" id="GO:0005634">
    <property type="term" value="C:nucleus"/>
    <property type="evidence" value="ECO:0007669"/>
    <property type="project" value="TreeGrafter"/>
</dbReference>
<dbReference type="GO" id="GO:0000785">
    <property type="term" value="C:chromatin"/>
    <property type="evidence" value="ECO:0007669"/>
    <property type="project" value="UniProtKB-ARBA"/>
</dbReference>
<feature type="binding site" evidence="15">
    <location>
        <position position="216"/>
    </location>
    <ligand>
        <name>Zn(2+)</name>
        <dbReference type="ChEBI" id="CHEBI:29105"/>
    </ligand>
</feature>
<proteinExistence type="inferred from homology"/>
<evidence type="ECO:0000256" key="4">
    <source>
        <dbReference type="ARBA" id="ARBA00022679"/>
    </source>
</evidence>
<evidence type="ECO:0000256" key="12">
    <source>
        <dbReference type="ARBA" id="ARBA00051105"/>
    </source>
</evidence>
<feature type="binding site" evidence="15">
    <location>
        <position position="246"/>
    </location>
    <ligand>
        <name>Zn(2+)</name>
        <dbReference type="ChEBI" id="CHEBI:29105"/>
    </ligand>
</feature>
<dbReference type="Gene3D" id="3.40.50.1220">
    <property type="entry name" value="TPP-binding domain"/>
    <property type="match status" value="1"/>
</dbReference>
<dbReference type="PROSITE" id="PS50305">
    <property type="entry name" value="SIRTUIN"/>
    <property type="match status" value="1"/>
</dbReference>
<evidence type="ECO:0000256" key="14">
    <source>
        <dbReference type="ARBA" id="ARBA00052763"/>
    </source>
</evidence>
<keyword evidence="7" id="KW-0520">NAD</keyword>
<keyword evidence="18" id="KW-0012">Acyltransferase</keyword>
<keyword evidence="6 15" id="KW-0862">Zinc</keyword>
<dbReference type="GO" id="GO:0010468">
    <property type="term" value="P:regulation of gene expression"/>
    <property type="evidence" value="ECO:0007669"/>
    <property type="project" value="UniProtKB-ARBA"/>
</dbReference>
<comment type="similarity">
    <text evidence="8">Belongs to the sirtuin family. Class IV subfamily.</text>
</comment>
<keyword evidence="19" id="KW-1185">Reference proteome</keyword>
<feature type="binding site" evidence="15">
    <location>
        <position position="213"/>
    </location>
    <ligand>
        <name>Zn(2+)</name>
        <dbReference type="ChEBI" id="CHEBI:29105"/>
    </ligand>
</feature>
<evidence type="ECO:0000256" key="10">
    <source>
        <dbReference type="ARBA" id="ARBA00043038"/>
    </source>
</evidence>
<dbReference type="GO" id="GO:0046872">
    <property type="term" value="F:metal ion binding"/>
    <property type="evidence" value="ECO:0007669"/>
    <property type="project" value="UniProtKB-KW"/>
</dbReference>
<evidence type="ECO:0000256" key="16">
    <source>
        <dbReference type="SAM" id="MobiDB-lite"/>
    </source>
</evidence>
<accession>A0A6J8ATX2</accession>
<evidence type="ECO:0000313" key="18">
    <source>
        <dbReference type="EMBL" id="CAC5373292.1"/>
    </source>
</evidence>
<comment type="catalytic activity">
    <reaction evidence="12">
        <text>N(6)-succinyl-L-lysyl-[protein] + NAD(+) + H2O = 2''-O-succinyl-ADP-D-ribose + nicotinamide + L-lysyl-[protein]</text>
        <dbReference type="Rhea" id="RHEA:47668"/>
        <dbReference type="Rhea" id="RHEA-COMP:9752"/>
        <dbReference type="Rhea" id="RHEA-COMP:11877"/>
        <dbReference type="ChEBI" id="CHEBI:15377"/>
        <dbReference type="ChEBI" id="CHEBI:17154"/>
        <dbReference type="ChEBI" id="CHEBI:29969"/>
        <dbReference type="ChEBI" id="CHEBI:57540"/>
        <dbReference type="ChEBI" id="CHEBI:87830"/>
        <dbReference type="ChEBI" id="CHEBI:87832"/>
    </reaction>
    <physiologicalReaction direction="left-to-right" evidence="12">
        <dbReference type="Rhea" id="RHEA:47669"/>
    </physiologicalReaction>
</comment>
<feature type="compositionally biased region" description="Acidic residues" evidence="16">
    <location>
        <begin position="1"/>
        <end position="15"/>
    </location>
</feature>
<evidence type="ECO:0000256" key="7">
    <source>
        <dbReference type="ARBA" id="ARBA00023027"/>
    </source>
</evidence>
<dbReference type="OrthoDB" id="2919105at2759"/>
<organism evidence="18 19">
    <name type="scientific">Mytilus coruscus</name>
    <name type="common">Sea mussel</name>
    <dbReference type="NCBI Taxonomy" id="42192"/>
    <lineage>
        <taxon>Eukaryota</taxon>
        <taxon>Metazoa</taxon>
        <taxon>Spiralia</taxon>
        <taxon>Lophotrochozoa</taxon>
        <taxon>Mollusca</taxon>
        <taxon>Bivalvia</taxon>
        <taxon>Autobranchia</taxon>
        <taxon>Pteriomorphia</taxon>
        <taxon>Mytilida</taxon>
        <taxon>Mytiloidea</taxon>
        <taxon>Mytilidae</taxon>
        <taxon>Mytilinae</taxon>
        <taxon>Mytilus</taxon>
    </lineage>
</organism>
<feature type="region of interest" description="Disordered" evidence="16">
    <location>
        <begin position="1"/>
        <end position="29"/>
    </location>
</feature>
<dbReference type="Pfam" id="PF02146">
    <property type="entry name" value="SIR2"/>
    <property type="match status" value="1"/>
</dbReference>
<evidence type="ECO:0000256" key="3">
    <source>
        <dbReference type="ARBA" id="ARBA00022553"/>
    </source>
</evidence>
<dbReference type="AlphaFoldDB" id="A0A6J8ATX2"/>